<dbReference type="InterPro" id="IPR014002">
    <property type="entry name" value="Agenet_dom_plant"/>
</dbReference>
<dbReference type="Proteomes" id="UP000236161">
    <property type="component" value="Unassembled WGS sequence"/>
</dbReference>
<evidence type="ECO:0000313" key="3">
    <source>
        <dbReference type="EMBL" id="PKA62931.1"/>
    </source>
</evidence>
<dbReference type="OrthoDB" id="1894168at2759"/>
<dbReference type="SMART" id="SM00743">
    <property type="entry name" value="Agenet"/>
    <property type="match status" value="1"/>
</dbReference>
<dbReference type="PANTHER" id="PTHR36805">
    <property type="entry name" value="AGENET DOMAIN-CONTAINING PROTEIN"/>
    <property type="match status" value="1"/>
</dbReference>
<gene>
    <name evidence="3" type="ORF">AXF42_Ash007727</name>
</gene>
<evidence type="ECO:0000313" key="4">
    <source>
        <dbReference type="Proteomes" id="UP000236161"/>
    </source>
</evidence>
<dbReference type="STRING" id="1088818.A0A2I0B581"/>
<protein>
    <recommendedName>
        <fullName evidence="2">Agenet domain-containing protein</fullName>
    </recommendedName>
</protein>
<feature type="region of interest" description="Disordered" evidence="1">
    <location>
        <begin position="140"/>
        <end position="171"/>
    </location>
</feature>
<proteinExistence type="predicted"/>
<accession>A0A2I0B581</accession>
<dbReference type="PANTHER" id="PTHR36805:SF7">
    <property type="entry name" value="AGENET DOMAIN-CONTAINING PROTEIN"/>
    <property type="match status" value="1"/>
</dbReference>
<name>A0A2I0B581_9ASPA</name>
<evidence type="ECO:0000259" key="2">
    <source>
        <dbReference type="SMART" id="SM00743"/>
    </source>
</evidence>
<keyword evidence="4" id="KW-1185">Reference proteome</keyword>
<dbReference type="EMBL" id="KZ451911">
    <property type="protein sequence ID" value="PKA62931.1"/>
    <property type="molecule type" value="Genomic_DNA"/>
</dbReference>
<dbReference type="AlphaFoldDB" id="A0A2I0B581"/>
<feature type="domain" description="Agenet" evidence="2">
    <location>
        <begin position="30"/>
        <end position="90"/>
    </location>
</feature>
<sequence length="241" mass="27381">MIRPQYPPVYYESELPDTLPTPDLIVIVNDPWKVGDLVDWWCDGCSWSGRITKIIAKDKVQVKLPDPPVGQGCSYEALCKDLRPSLDWTLESGWVVPVSGEAGNERYCGRLNYLHEQDIQAKDMDVMAAKDSDMLEGTAEWAPHASSSQDEQKLELGEFRNSPPGEHQNSLDLKEKTCLASRKYLMAARSSATLESAIMNLEELTCKIKWLKGLLKFGFQWSDSMKPSWKFLENQGMHLRR</sequence>
<reference evidence="3 4" key="1">
    <citation type="journal article" date="2017" name="Nature">
        <title>The Apostasia genome and the evolution of orchids.</title>
        <authorList>
            <person name="Zhang G.Q."/>
            <person name="Liu K.W."/>
            <person name="Li Z."/>
            <person name="Lohaus R."/>
            <person name="Hsiao Y.Y."/>
            <person name="Niu S.C."/>
            <person name="Wang J.Y."/>
            <person name="Lin Y.C."/>
            <person name="Xu Q."/>
            <person name="Chen L.J."/>
            <person name="Yoshida K."/>
            <person name="Fujiwara S."/>
            <person name="Wang Z.W."/>
            <person name="Zhang Y.Q."/>
            <person name="Mitsuda N."/>
            <person name="Wang M."/>
            <person name="Liu G.H."/>
            <person name="Pecoraro L."/>
            <person name="Huang H.X."/>
            <person name="Xiao X.J."/>
            <person name="Lin M."/>
            <person name="Wu X.Y."/>
            <person name="Wu W.L."/>
            <person name="Chen Y.Y."/>
            <person name="Chang S.B."/>
            <person name="Sakamoto S."/>
            <person name="Ohme-Takagi M."/>
            <person name="Yagi M."/>
            <person name="Zeng S.J."/>
            <person name="Shen C.Y."/>
            <person name="Yeh C.M."/>
            <person name="Luo Y.B."/>
            <person name="Tsai W.C."/>
            <person name="Van de Peer Y."/>
            <person name="Liu Z.J."/>
        </authorList>
    </citation>
    <scope>NUCLEOTIDE SEQUENCE [LARGE SCALE GENOMIC DNA]</scope>
    <source>
        <strain evidence="4">cv. Shenzhen</strain>
        <tissue evidence="3">Stem</tissue>
    </source>
</reference>
<organism evidence="3 4">
    <name type="scientific">Apostasia shenzhenica</name>
    <dbReference type="NCBI Taxonomy" id="1088818"/>
    <lineage>
        <taxon>Eukaryota</taxon>
        <taxon>Viridiplantae</taxon>
        <taxon>Streptophyta</taxon>
        <taxon>Embryophyta</taxon>
        <taxon>Tracheophyta</taxon>
        <taxon>Spermatophyta</taxon>
        <taxon>Magnoliopsida</taxon>
        <taxon>Liliopsida</taxon>
        <taxon>Asparagales</taxon>
        <taxon>Orchidaceae</taxon>
        <taxon>Apostasioideae</taxon>
        <taxon>Apostasia</taxon>
    </lineage>
</organism>
<evidence type="ECO:0000256" key="1">
    <source>
        <dbReference type="SAM" id="MobiDB-lite"/>
    </source>
</evidence>